<accession>A0A521CQI9</accession>
<reference evidence="1 2" key="1">
    <citation type="submission" date="2017-05" db="EMBL/GenBank/DDBJ databases">
        <authorList>
            <person name="Varghese N."/>
            <person name="Submissions S."/>
        </authorList>
    </citation>
    <scope>NUCLEOTIDE SEQUENCE [LARGE SCALE GENOMIC DNA]</scope>
    <source>
        <strain evidence="1 2">DSM 45474</strain>
    </source>
</reference>
<dbReference type="EMBL" id="FXTI01000004">
    <property type="protein sequence ID" value="SMO61739.1"/>
    <property type="molecule type" value="Genomic_DNA"/>
</dbReference>
<evidence type="ECO:0000313" key="2">
    <source>
        <dbReference type="Proteomes" id="UP000315636"/>
    </source>
</evidence>
<proteinExistence type="predicted"/>
<dbReference type="Proteomes" id="UP000315636">
    <property type="component" value="Unassembled WGS sequence"/>
</dbReference>
<keyword evidence="2" id="KW-1185">Reference proteome</keyword>
<name>A0A521CQI9_9BACL</name>
<protein>
    <submittedName>
        <fullName evidence="1">Uncharacterized protein</fullName>
    </submittedName>
</protein>
<dbReference type="AlphaFoldDB" id="A0A521CQI9"/>
<gene>
    <name evidence="1" type="ORF">SAMN06264849_104128</name>
</gene>
<organism evidence="1 2">
    <name type="scientific">Melghirimyces algeriensis</name>
    <dbReference type="NCBI Taxonomy" id="910412"/>
    <lineage>
        <taxon>Bacteria</taxon>
        <taxon>Bacillati</taxon>
        <taxon>Bacillota</taxon>
        <taxon>Bacilli</taxon>
        <taxon>Bacillales</taxon>
        <taxon>Thermoactinomycetaceae</taxon>
        <taxon>Melghirimyces</taxon>
    </lineage>
</organism>
<evidence type="ECO:0000313" key="1">
    <source>
        <dbReference type="EMBL" id="SMO61739.1"/>
    </source>
</evidence>
<sequence length="88" mass="9511">MQRAGGCCKPVSVRSLNYIPEQTVKAGISGEPRNGDPPLSGLAQDDLCVLEWDSVMNPKRVVPRDKSRPLEGGGIFCFSTLRKGGPLR</sequence>